<dbReference type="RefSeq" id="WP_095448396.1">
    <property type="nucleotide sequence ID" value="NZ_CP022605.1"/>
</dbReference>
<keyword evidence="3" id="KW-0238">DNA-binding</keyword>
<gene>
    <name evidence="6" type="ORF">CES85_3242</name>
</gene>
<dbReference type="PROSITE" id="PS50994">
    <property type="entry name" value="INTEGRASE"/>
    <property type="match status" value="1"/>
</dbReference>
<feature type="domain" description="Integrase catalytic" evidence="5">
    <location>
        <begin position="65"/>
        <end position="227"/>
    </location>
</feature>
<organism evidence="6 7">
    <name type="scientific">Ochrobactrum quorumnocens</name>
    <dbReference type="NCBI Taxonomy" id="271865"/>
    <lineage>
        <taxon>Bacteria</taxon>
        <taxon>Pseudomonadati</taxon>
        <taxon>Pseudomonadota</taxon>
        <taxon>Alphaproteobacteria</taxon>
        <taxon>Hyphomicrobiales</taxon>
        <taxon>Brucellaceae</taxon>
        <taxon>Brucella/Ochrobactrum group</taxon>
        <taxon>Ochrobactrum</taxon>
    </lineage>
</organism>
<evidence type="ECO:0000256" key="3">
    <source>
        <dbReference type="ARBA" id="ARBA00023125"/>
    </source>
</evidence>
<dbReference type="InterPro" id="IPR047930">
    <property type="entry name" value="Transpos_IS6"/>
</dbReference>
<dbReference type="InterPro" id="IPR036397">
    <property type="entry name" value="RNaseH_sf"/>
</dbReference>
<dbReference type="SUPFAM" id="SSF53098">
    <property type="entry name" value="Ribonuclease H-like"/>
    <property type="match status" value="1"/>
</dbReference>
<dbReference type="KEGG" id="och:CES85_3242"/>
<dbReference type="Pfam" id="PF13610">
    <property type="entry name" value="DDE_Tnp_IS240"/>
    <property type="match status" value="1"/>
</dbReference>
<sequence>MTVDFKGTHFPKSVILHAVFFYVRYPVSYRDLQEILAERGVCVDHATLNRWIVRYSPQIATQAQMRKRPTASSWRVDETYIKVRGKWTYLYRAVDRNGQTLDFLLSERRDLAAARRFFKKAITTNGTPEKVVIDKSGANLAGLHAVNTILKFTGAGDTIEIRQVKYLNNILEQDHRFIKRITKPMMGFKAFHSASATIAGIEVTHMIRKNQFTNDNQSPFQVFAELAA</sequence>
<proteinExistence type="predicted"/>
<evidence type="ECO:0000313" key="6">
    <source>
        <dbReference type="EMBL" id="ASV88365.1"/>
    </source>
</evidence>
<keyword evidence="6" id="KW-0614">Plasmid</keyword>
<evidence type="ECO:0000256" key="4">
    <source>
        <dbReference type="ARBA" id="ARBA00023172"/>
    </source>
</evidence>
<dbReference type="PANTHER" id="PTHR35528">
    <property type="entry name" value="BLL1675 PROTEIN"/>
    <property type="match status" value="1"/>
</dbReference>
<keyword evidence="2" id="KW-0815">Transposition</keyword>
<dbReference type="GO" id="GO:0032196">
    <property type="term" value="P:transposition"/>
    <property type="evidence" value="ECO:0007669"/>
    <property type="project" value="UniProtKB-KW"/>
</dbReference>
<evidence type="ECO:0000256" key="1">
    <source>
        <dbReference type="ARBA" id="ARBA00002286"/>
    </source>
</evidence>
<dbReference type="PANTHER" id="PTHR35528:SF3">
    <property type="entry name" value="BLL1675 PROTEIN"/>
    <property type="match status" value="1"/>
</dbReference>
<dbReference type="GO" id="GO:0003677">
    <property type="term" value="F:DNA binding"/>
    <property type="evidence" value="ECO:0007669"/>
    <property type="project" value="UniProtKB-KW"/>
</dbReference>
<dbReference type="NCBIfam" id="NF033587">
    <property type="entry name" value="transpos_IS6"/>
    <property type="match status" value="1"/>
</dbReference>
<geneLocation type="plasmid" evidence="6 7">
    <name>unnamed1</name>
</geneLocation>
<evidence type="ECO:0000313" key="7">
    <source>
        <dbReference type="Proteomes" id="UP000215256"/>
    </source>
</evidence>
<protein>
    <submittedName>
        <fullName evidence="6">Transposase IS66 family protein</fullName>
    </submittedName>
</protein>
<dbReference type="InterPro" id="IPR032874">
    <property type="entry name" value="DDE_dom"/>
</dbReference>
<dbReference type="AlphaFoldDB" id="A0A248UNR4"/>
<reference evidence="6 7" key="1">
    <citation type="submission" date="2017-07" db="EMBL/GenBank/DDBJ databases">
        <title>Phylogenetic study on the rhizospheric bacterium Ochrobactrum sp. A44.</title>
        <authorList>
            <person name="Krzyzanowska D.M."/>
            <person name="Ossowicki A."/>
            <person name="Rajewska M."/>
            <person name="Maciag T."/>
            <person name="Kaczynski Z."/>
            <person name="Czerwicka M."/>
            <person name="Jafra S."/>
        </authorList>
    </citation>
    <scope>NUCLEOTIDE SEQUENCE [LARGE SCALE GENOMIC DNA]</scope>
    <source>
        <strain evidence="6 7">A44</strain>
        <plasmid evidence="6 7">unnamed1</plasmid>
    </source>
</reference>
<evidence type="ECO:0000256" key="2">
    <source>
        <dbReference type="ARBA" id="ARBA00022578"/>
    </source>
</evidence>
<dbReference type="InterPro" id="IPR052183">
    <property type="entry name" value="IS_Transposase"/>
</dbReference>
<accession>A0A248UNR4</accession>
<dbReference type="InterPro" id="IPR001584">
    <property type="entry name" value="Integrase_cat-core"/>
</dbReference>
<dbReference type="Proteomes" id="UP000215256">
    <property type="component" value="Plasmid unnamed1"/>
</dbReference>
<dbReference type="EMBL" id="CP022605">
    <property type="protein sequence ID" value="ASV88365.1"/>
    <property type="molecule type" value="Genomic_DNA"/>
</dbReference>
<keyword evidence="4" id="KW-0233">DNA recombination</keyword>
<dbReference type="OrthoDB" id="4315389at2"/>
<dbReference type="GO" id="GO:0015074">
    <property type="term" value="P:DNA integration"/>
    <property type="evidence" value="ECO:0007669"/>
    <property type="project" value="InterPro"/>
</dbReference>
<comment type="function">
    <text evidence="1">Involved in the transposition of the insertion sequence.</text>
</comment>
<dbReference type="InterPro" id="IPR012337">
    <property type="entry name" value="RNaseH-like_sf"/>
</dbReference>
<evidence type="ECO:0000259" key="5">
    <source>
        <dbReference type="PROSITE" id="PS50994"/>
    </source>
</evidence>
<dbReference type="Gene3D" id="3.30.420.10">
    <property type="entry name" value="Ribonuclease H-like superfamily/Ribonuclease H"/>
    <property type="match status" value="1"/>
</dbReference>
<dbReference type="GO" id="GO:0006310">
    <property type="term" value="P:DNA recombination"/>
    <property type="evidence" value="ECO:0007669"/>
    <property type="project" value="UniProtKB-KW"/>
</dbReference>
<name>A0A248UNR4_9HYPH</name>